<dbReference type="Gene3D" id="3.60.10.10">
    <property type="entry name" value="Endonuclease/exonuclease/phosphatase"/>
    <property type="match status" value="1"/>
</dbReference>
<dbReference type="GO" id="GO:0006506">
    <property type="term" value="P:GPI anchor biosynthetic process"/>
    <property type="evidence" value="ECO:0007669"/>
    <property type="project" value="TreeGrafter"/>
</dbReference>
<reference evidence="2 3" key="1">
    <citation type="journal article" date="2009" name="Environ. Microbiol.">
        <title>Genome sequence of Desulfobacterium autotrophicum HRM2, a marine sulfate reducer oxidizing organic carbon completely to carbon dioxide.</title>
        <authorList>
            <person name="Strittmatter A.W."/>
            <person name="Liesegang H."/>
            <person name="Rabus R."/>
            <person name="Decker I."/>
            <person name="Amann J."/>
            <person name="Andres S."/>
            <person name="Henne A."/>
            <person name="Fricke W.F."/>
            <person name="Martinez-Arias R."/>
            <person name="Bartels D."/>
            <person name="Goesmann A."/>
            <person name="Krause L."/>
            <person name="Puehler A."/>
            <person name="Klenk H.P."/>
            <person name="Richter M."/>
            <person name="Schuler M."/>
            <person name="Gloeckner F.O."/>
            <person name="Meyerdierks A."/>
            <person name="Gottschalk G."/>
            <person name="Amann R."/>
        </authorList>
    </citation>
    <scope>NUCLEOTIDE SEQUENCE [LARGE SCALE GENOMIC DNA]</scope>
    <source>
        <strain evidence="3">ATCC 43914 / DSM 3382 / HRM2</strain>
    </source>
</reference>
<dbReference type="PANTHER" id="PTHR14859:SF15">
    <property type="entry name" value="ENDONUCLEASE_EXONUCLEASE_PHOSPHATASE DOMAIN-CONTAINING PROTEIN"/>
    <property type="match status" value="1"/>
</dbReference>
<evidence type="ECO:0000259" key="1">
    <source>
        <dbReference type="Pfam" id="PF03372"/>
    </source>
</evidence>
<dbReference type="AlphaFoldDB" id="C0QIT6"/>
<dbReference type="PANTHER" id="PTHR14859">
    <property type="entry name" value="CALCOFLUOR WHITE HYPERSENSITIVE PROTEIN PRECURSOR"/>
    <property type="match status" value="1"/>
</dbReference>
<dbReference type="eggNOG" id="COG3568">
    <property type="taxonomic scope" value="Bacteria"/>
</dbReference>
<dbReference type="InterPro" id="IPR005135">
    <property type="entry name" value="Endo/exonuclease/phosphatase"/>
</dbReference>
<sequence>MSKKYRFVLYNIRYGTGSGWRFHTPFPYRGYTRRTDRHFGSITDFIESLDPDIVGLIEVDGGSRRSRGVNQASQLAGVLGHSFLFESKYTRPLFSKHLPIVRWQGNAFLSKNGILSQKFLYFDQGVKRLVMEVELDTCVVFLVHLSIKYAHRQNQLRELQVLIHGQKKPVIVAGDFNSFLGQRELAPFLEATSLKSANTGRLRTFPSRVPRMELDFILHSPEIIIHDLDVPRVRLSDHLPLICDFSLKDQA</sequence>
<proteinExistence type="predicted"/>
<organism evidence="2 3">
    <name type="scientific">Desulforapulum autotrophicum (strain ATCC 43914 / DSM 3382 / VKM B-1955 / HRM2)</name>
    <name type="common">Desulfobacterium autotrophicum</name>
    <dbReference type="NCBI Taxonomy" id="177437"/>
    <lineage>
        <taxon>Bacteria</taxon>
        <taxon>Pseudomonadati</taxon>
        <taxon>Thermodesulfobacteriota</taxon>
        <taxon>Desulfobacteria</taxon>
        <taxon>Desulfobacterales</taxon>
        <taxon>Desulfobacteraceae</taxon>
        <taxon>Desulforapulum</taxon>
    </lineage>
</organism>
<protein>
    <recommendedName>
        <fullName evidence="1">Endonuclease/exonuclease/phosphatase domain-containing protein</fullName>
    </recommendedName>
</protein>
<dbReference type="InterPro" id="IPR051916">
    <property type="entry name" value="GPI-anchor_lipid_remodeler"/>
</dbReference>
<dbReference type="SUPFAM" id="SSF56219">
    <property type="entry name" value="DNase I-like"/>
    <property type="match status" value="1"/>
</dbReference>
<name>C0QIT6_DESAH</name>
<accession>C0QIT6</accession>
<gene>
    <name evidence="2" type="ordered locus">HRM2_06120</name>
</gene>
<feature type="domain" description="Endonuclease/exonuclease/phosphatase" evidence="1">
    <location>
        <begin position="10"/>
        <end position="238"/>
    </location>
</feature>
<evidence type="ECO:0000313" key="2">
    <source>
        <dbReference type="EMBL" id="ACN13726.1"/>
    </source>
</evidence>
<dbReference type="STRING" id="177437.HRM2_06120"/>
<dbReference type="GO" id="GO:0016020">
    <property type="term" value="C:membrane"/>
    <property type="evidence" value="ECO:0007669"/>
    <property type="project" value="GOC"/>
</dbReference>
<keyword evidence="3" id="KW-1185">Reference proteome</keyword>
<dbReference type="Pfam" id="PF03372">
    <property type="entry name" value="Exo_endo_phos"/>
    <property type="match status" value="1"/>
</dbReference>
<dbReference type="Proteomes" id="UP000000442">
    <property type="component" value="Chromosome"/>
</dbReference>
<dbReference type="InterPro" id="IPR036691">
    <property type="entry name" value="Endo/exonu/phosph_ase_sf"/>
</dbReference>
<dbReference type="HOGENOM" id="CLU_060500_4_2_7"/>
<dbReference type="KEGG" id="dat:HRM2_06120"/>
<dbReference type="RefSeq" id="WP_012662975.1">
    <property type="nucleotide sequence ID" value="NC_012108.1"/>
</dbReference>
<evidence type="ECO:0000313" key="3">
    <source>
        <dbReference type="Proteomes" id="UP000000442"/>
    </source>
</evidence>
<dbReference type="OrthoDB" id="155529at2"/>
<dbReference type="EMBL" id="CP001087">
    <property type="protein sequence ID" value="ACN13726.1"/>
    <property type="molecule type" value="Genomic_DNA"/>
</dbReference>
<dbReference type="GO" id="GO:0003824">
    <property type="term" value="F:catalytic activity"/>
    <property type="evidence" value="ECO:0007669"/>
    <property type="project" value="InterPro"/>
</dbReference>